<feature type="coiled-coil region" evidence="3">
    <location>
        <begin position="329"/>
        <end position="356"/>
    </location>
</feature>
<evidence type="ECO:0000256" key="2">
    <source>
        <dbReference type="PROSITE-ProRule" id="PRU00176"/>
    </source>
</evidence>
<evidence type="ECO:0000313" key="6">
    <source>
        <dbReference type="EMBL" id="KAH9643825.1"/>
    </source>
</evidence>
<gene>
    <name evidence="6" type="ORF">HF086_002323</name>
</gene>
<keyword evidence="3" id="KW-0175">Coiled coil</keyword>
<feature type="region of interest" description="Disordered" evidence="4">
    <location>
        <begin position="65"/>
        <end position="96"/>
    </location>
</feature>
<evidence type="ECO:0000256" key="1">
    <source>
        <dbReference type="ARBA" id="ARBA00022884"/>
    </source>
</evidence>
<dbReference type="InterPro" id="IPR035979">
    <property type="entry name" value="RBD_domain_sf"/>
</dbReference>
<evidence type="ECO:0000259" key="5">
    <source>
        <dbReference type="PROSITE" id="PS50102"/>
    </source>
</evidence>
<dbReference type="Proteomes" id="UP000814243">
    <property type="component" value="Unassembled WGS sequence"/>
</dbReference>
<dbReference type="GO" id="GO:0007624">
    <property type="term" value="P:ultradian rhythm"/>
    <property type="evidence" value="ECO:0007669"/>
    <property type="project" value="InterPro"/>
</dbReference>
<protein>
    <recommendedName>
        <fullName evidence="5">RRM domain-containing protein</fullName>
    </recommendedName>
</protein>
<feature type="compositionally biased region" description="Basic and acidic residues" evidence="4">
    <location>
        <begin position="81"/>
        <end position="96"/>
    </location>
</feature>
<feature type="region of interest" description="Disordered" evidence="4">
    <location>
        <begin position="384"/>
        <end position="410"/>
    </location>
</feature>
<feature type="compositionally biased region" description="Polar residues" evidence="4">
    <location>
        <begin position="390"/>
        <end position="410"/>
    </location>
</feature>
<dbReference type="InterPro" id="IPR038876">
    <property type="entry name" value="ENOX"/>
</dbReference>
<feature type="domain" description="RRM" evidence="5">
    <location>
        <begin position="182"/>
        <end position="260"/>
    </location>
</feature>
<sequence>MNTWGGEQIAVQNGMHGKPPMMQNMMPPPLVPGAQMQFTPPVGNISQPQFIGSARCGNITAEIIAIEGSPPKKKSNGQASSEEKKQSQDRNERRDRERKIGKYCLLLPISNIIPPLQTPIMNQQIDMTKMQQMIPGLVPKMLLINQKMQMNNQRICFNKGAILPPPPNIVMPQKRERPPGCRTLIVGGLPTGITNDSVTEIFQLFGTVEEVKPVGQEIWQVRFDNPDNIEPSFILSGCRIKLHGQMDCEALSLFIDYAVVLVAWLEHVEQVAKILATARLPRVIEHFSKQQRKNIDMWLKMTEDIDNIREEFNVLFEEDEKTTVSMDKYRKVKAENDKLQIELEGYKNEAQLAKTEAEHRLEKFKACFIAEQALQLSKKLSSLPLPSPSTPDVNLDSSKPQTPTPNDVTSSATVNASEAKLISLLSAFLMVHPLGATLDYLVSYIKSMHSNITQVSVLDVLQKYTDVFRCKTNGDNTEHTWFFKIYDSVKMT</sequence>
<organism evidence="6 7">
    <name type="scientific">Spodoptera exigua</name>
    <name type="common">Beet armyworm</name>
    <name type="synonym">Noctua fulgens</name>
    <dbReference type="NCBI Taxonomy" id="7107"/>
    <lineage>
        <taxon>Eukaryota</taxon>
        <taxon>Metazoa</taxon>
        <taxon>Ecdysozoa</taxon>
        <taxon>Arthropoda</taxon>
        <taxon>Hexapoda</taxon>
        <taxon>Insecta</taxon>
        <taxon>Pterygota</taxon>
        <taxon>Neoptera</taxon>
        <taxon>Endopterygota</taxon>
        <taxon>Lepidoptera</taxon>
        <taxon>Glossata</taxon>
        <taxon>Ditrysia</taxon>
        <taxon>Noctuoidea</taxon>
        <taxon>Noctuidae</taxon>
        <taxon>Amphipyrinae</taxon>
        <taxon>Spodoptera</taxon>
    </lineage>
</organism>
<dbReference type="PANTHER" id="PTHR16001:SF4">
    <property type="entry name" value="ECTO-NOX DISULFIDE-THIOL EXCHANGER 1-LIKE PROTEIN"/>
    <property type="match status" value="1"/>
</dbReference>
<comment type="caution">
    <text evidence="6">The sequence shown here is derived from an EMBL/GenBank/DDBJ whole genome shotgun (WGS) entry which is preliminary data.</text>
</comment>
<proteinExistence type="predicted"/>
<dbReference type="InterPro" id="IPR012677">
    <property type="entry name" value="Nucleotide-bd_a/b_plait_sf"/>
</dbReference>
<dbReference type="GO" id="GO:0003723">
    <property type="term" value="F:RNA binding"/>
    <property type="evidence" value="ECO:0007669"/>
    <property type="project" value="UniProtKB-UniRule"/>
</dbReference>
<dbReference type="PROSITE" id="PS50102">
    <property type="entry name" value="RRM"/>
    <property type="match status" value="1"/>
</dbReference>
<reference evidence="6" key="1">
    <citation type="journal article" date="2021" name="G3 (Bethesda)">
        <title>Genome and transcriptome analysis of the beet armyworm Spodoptera exigua reveals targets for pest control. .</title>
        <authorList>
            <person name="Simon S."/>
            <person name="Breeschoten T."/>
            <person name="Jansen H.J."/>
            <person name="Dirks R.P."/>
            <person name="Schranz M.E."/>
            <person name="Ros V.I.D."/>
        </authorList>
    </citation>
    <scope>NUCLEOTIDE SEQUENCE</scope>
    <source>
        <strain evidence="6">TB_SE_WUR_2020</strain>
    </source>
</reference>
<dbReference type="PANTHER" id="PTHR16001">
    <property type="entry name" value="ECTO-NOX DISULFIDE-THIOL EXCHANGER"/>
    <property type="match status" value="1"/>
</dbReference>
<dbReference type="InterPro" id="IPR000504">
    <property type="entry name" value="RRM_dom"/>
</dbReference>
<evidence type="ECO:0000313" key="7">
    <source>
        <dbReference type="Proteomes" id="UP000814243"/>
    </source>
</evidence>
<dbReference type="GO" id="GO:0016491">
    <property type="term" value="F:oxidoreductase activity"/>
    <property type="evidence" value="ECO:0007669"/>
    <property type="project" value="InterPro"/>
</dbReference>
<name>A0A922MUQ6_SPOEX</name>
<dbReference type="GO" id="GO:0009897">
    <property type="term" value="C:external side of plasma membrane"/>
    <property type="evidence" value="ECO:0007669"/>
    <property type="project" value="InterPro"/>
</dbReference>
<dbReference type="EMBL" id="JACEFF010000112">
    <property type="protein sequence ID" value="KAH9643825.1"/>
    <property type="molecule type" value="Genomic_DNA"/>
</dbReference>
<evidence type="ECO:0000256" key="3">
    <source>
        <dbReference type="SAM" id="Coils"/>
    </source>
</evidence>
<evidence type="ECO:0000256" key="4">
    <source>
        <dbReference type="SAM" id="MobiDB-lite"/>
    </source>
</evidence>
<dbReference type="Gene3D" id="3.30.70.330">
    <property type="match status" value="1"/>
</dbReference>
<keyword evidence="1 2" id="KW-0694">RNA-binding</keyword>
<dbReference type="SUPFAM" id="SSF54928">
    <property type="entry name" value="RNA-binding domain, RBD"/>
    <property type="match status" value="1"/>
</dbReference>
<dbReference type="AlphaFoldDB" id="A0A922MUQ6"/>
<accession>A0A922MUQ6</accession>